<proteinExistence type="predicted"/>
<keyword evidence="2" id="KW-1185">Reference proteome</keyword>
<sequence>MSEEPALDYLLTTDFKWTRRAFELLQASQLTVDPYEAGGAPCFVVSGPCPRCEHHMTDRQVTTALAGLAGPDRGVEGRPSTEVLLDVTCGCVGEHGNAPEGAVGCGASFRIAVVTE</sequence>
<protein>
    <submittedName>
        <fullName evidence="1">Uncharacterized protein</fullName>
    </submittedName>
</protein>
<dbReference type="EMBL" id="CP047020">
    <property type="protein sequence ID" value="QHA02025.1"/>
    <property type="molecule type" value="Genomic_DNA"/>
</dbReference>
<evidence type="ECO:0000313" key="1">
    <source>
        <dbReference type="EMBL" id="QHA02025.1"/>
    </source>
</evidence>
<evidence type="ECO:0000313" key="2">
    <source>
        <dbReference type="Proteomes" id="UP000436138"/>
    </source>
</evidence>
<reference evidence="1 2" key="1">
    <citation type="submission" date="2019-12" db="EMBL/GenBank/DDBJ databases">
        <title>Streptomyces sp. strain T44 isolated from rhizosphere soil of Broussonetia papyrifera.</title>
        <authorList>
            <person name="Mo P."/>
        </authorList>
    </citation>
    <scope>NUCLEOTIDE SEQUENCE [LARGE SCALE GENOMIC DNA]</scope>
    <source>
        <strain evidence="1 2">T44</strain>
    </source>
</reference>
<dbReference type="AlphaFoldDB" id="A0A6I6MZV8"/>
<accession>A0A6I6MZV8</accession>
<organism evidence="1 2">
    <name type="scientific">Streptomyces broussonetiae</name>
    <dbReference type="NCBI Taxonomy" id="2686304"/>
    <lineage>
        <taxon>Bacteria</taxon>
        <taxon>Bacillati</taxon>
        <taxon>Actinomycetota</taxon>
        <taxon>Actinomycetes</taxon>
        <taxon>Kitasatosporales</taxon>
        <taxon>Streptomycetaceae</taxon>
        <taxon>Streptomyces</taxon>
    </lineage>
</organism>
<name>A0A6I6MZV8_9ACTN</name>
<dbReference type="KEGG" id="sbro:GQF42_00315"/>
<gene>
    <name evidence="1" type="ORF">GQF42_00315</name>
</gene>
<dbReference type="RefSeq" id="WP_158916660.1">
    <property type="nucleotide sequence ID" value="NZ_CP047020.1"/>
</dbReference>
<dbReference type="Proteomes" id="UP000436138">
    <property type="component" value="Chromosome"/>
</dbReference>